<dbReference type="AlphaFoldDB" id="A0A1H0SWK3"/>
<evidence type="ECO:0000313" key="2">
    <source>
        <dbReference type="Proteomes" id="UP000199073"/>
    </source>
</evidence>
<organism evidence="1 2">
    <name type="scientific">Desulforhopalus singaporensis</name>
    <dbReference type="NCBI Taxonomy" id="91360"/>
    <lineage>
        <taxon>Bacteria</taxon>
        <taxon>Pseudomonadati</taxon>
        <taxon>Thermodesulfobacteriota</taxon>
        <taxon>Desulfobulbia</taxon>
        <taxon>Desulfobulbales</taxon>
        <taxon>Desulfocapsaceae</taxon>
        <taxon>Desulforhopalus</taxon>
    </lineage>
</organism>
<gene>
    <name evidence="1" type="ORF">SAMN05660330_02837</name>
</gene>
<name>A0A1H0SWK3_9BACT</name>
<accession>A0A1H0SWK3</accession>
<dbReference type="EMBL" id="FNJI01000021">
    <property type="protein sequence ID" value="SDP46212.1"/>
    <property type="molecule type" value="Genomic_DNA"/>
</dbReference>
<dbReference type="RefSeq" id="WP_092223947.1">
    <property type="nucleotide sequence ID" value="NZ_FNJI01000021.1"/>
</dbReference>
<protein>
    <recommendedName>
        <fullName evidence="3">His Kinase A (Phospho-acceptor) domain-containing protein</fullName>
    </recommendedName>
</protein>
<sequence>MNNPTDSTSHDEHCRVNRLCIEATSAASASISHEIMNILAIINESAGLLEDLSLMAAPDEGIPAERITTTAAAIMKQVSRANQIMKWFNKLAHCGDAPRARTDIAGTIQLVVALANRQAAMKKLSVSTGDLSTAEIESDLLCLVSLLYMVLRRLYETVGTEGEISIAAKPEGSDITVSFTAHHRNEQVNLNSFPNHREKTLAAHLKANFSHNGEALQLTLPPTLPQD</sequence>
<dbReference type="OrthoDB" id="5417790at2"/>
<reference evidence="1 2" key="1">
    <citation type="submission" date="2016-10" db="EMBL/GenBank/DDBJ databases">
        <authorList>
            <person name="de Groot N.N."/>
        </authorList>
    </citation>
    <scope>NUCLEOTIDE SEQUENCE [LARGE SCALE GENOMIC DNA]</scope>
    <source>
        <strain evidence="1 2">DSM 12130</strain>
    </source>
</reference>
<evidence type="ECO:0008006" key="3">
    <source>
        <dbReference type="Google" id="ProtNLM"/>
    </source>
</evidence>
<proteinExistence type="predicted"/>
<dbReference type="STRING" id="91360.SAMN05660330_02837"/>
<dbReference type="Proteomes" id="UP000199073">
    <property type="component" value="Unassembled WGS sequence"/>
</dbReference>
<keyword evidence="2" id="KW-1185">Reference proteome</keyword>
<dbReference type="Gene3D" id="1.10.287.130">
    <property type="match status" value="1"/>
</dbReference>
<evidence type="ECO:0000313" key="1">
    <source>
        <dbReference type="EMBL" id="SDP46212.1"/>
    </source>
</evidence>